<gene>
    <name evidence="1" type="ORF">CM83_4339</name>
</gene>
<evidence type="ECO:0000313" key="1">
    <source>
        <dbReference type="EMBL" id="JAG00294.1"/>
    </source>
</evidence>
<name>A0A0A9VXB1_LYGHE</name>
<dbReference type="SUPFAM" id="SSF50630">
    <property type="entry name" value="Acid proteases"/>
    <property type="match status" value="1"/>
</dbReference>
<accession>A0A0A9VXB1</accession>
<dbReference type="AlphaFoldDB" id="A0A0A9VXB1"/>
<dbReference type="EMBL" id="GBHO01043310">
    <property type="protein sequence ID" value="JAG00294.1"/>
    <property type="molecule type" value="Transcribed_RNA"/>
</dbReference>
<sequence length="154" mass="17413">RMRGVHRQKHDLGVTKNLARMNLNGIWTAVMIDSGAGYCCVNHNFLQLIQTQHNIHLQNANISLTLGDSSEIHINMRAFLKIKIGNLSWTHPFCIVSNLPQNAIIGIDFVKKSNLILDPSTDSYSFKFEPLVHYQLLGAEQSENYICHIDDAIN</sequence>
<dbReference type="InterPro" id="IPR021109">
    <property type="entry name" value="Peptidase_aspartic_dom_sf"/>
</dbReference>
<reference evidence="1" key="1">
    <citation type="journal article" date="2014" name="PLoS ONE">
        <title>Transcriptome-Based Identification of ABC Transporters in the Western Tarnished Plant Bug Lygus hesperus.</title>
        <authorList>
            <person name="Hull J.J."/>
            <person name="Chaney K."/>
            <person name="Geib S.M."/>
            <person name="Fabrick J.A."/>
            <person name="Brent C.S."/>
            <person name="Walsh D."/>
            <person name="Lavine L.C."/>
        </authorList>
    </citation>
    <scope>NUCLEOTIDE SEQUENCE</scope>
</reference>
<reference evidence="1" key="2">
    <citation type="submission" date="2014-07" db="EMBL/GenBank/DDBJ databases">
        <authorList>
            <person name="Hull J."/>
        </authorList>
    </citation>
    <scope>NUCLEOTIDE SEQUENCE</scope>
</reference>
<protein>
    <submittedName>
        <fullName evidence="1">Uncharacterized protein</fullName>
    </submittedName>
</protein>
<feature type="non-terminal residue" evidence="1">
    <location>
        <position position="154"/>
    </location>
</feature>
<dbReference type="Gene3D" id="2.40.70.10">
    <property type="entry name" value="Acid Proteases"/>
    <property type="match status" value="1"/>
</dbReference>
<proteinExistence type="predicted"/>
<organism evidence="1">
    <name type="scientific">Lygus hesperus</name>
    <name type="common">Western plant bug</name>
    <dbReference type="NCBI Taxonomy" id="30085"/>
    <lineage>
        <taxon>Eukaryota</taxon>
        <taxon>Metazoa</taxon>
        <taxon>Ecdysozoa</taxon>
        <taxon>Arthropoda</taxon>
        <taxon>Hexapoda</taxon>
        <taxon>Insecta</taxon>
        <taxon>Pterygota</taxon>
        <taxon>Neoptera</taxon>
        <taxon>Paraneoptera</taxon>
        <taxon>Hemiptera</taxon>
        <taxon>Heteroptera</taxon>
        <taxon>Panheteroptera</taxon>
        <taxon>Cimicomorpha</taxon>
        <taxon>Miridae</taxon>
        <taxon>Mirini</taxon>
        <taxon>Lygus</taxon>
    </lineage>
</organism>
<dbReference type="CDD" id="cd00303">
    <property type="entry name" value="retropepsin_like"/>
    <property type="match status" value="1"/>
</dbReference>
<feature type="non-terminal residue" evidence="1">
    <location>
        <position position="1"/>
    </location>
</feature>